<organism evidence="2">
    <name type="scientific">Rhizophora mucronata</name>
    <name type="common">Asiatic mangrove</name>
    <dbReference type="NCBI Taxonomy" id="61149"/>
    <lineage>
        <taxon>Eukaryota</taxon>
        <taxon>Viridiplantae</taxon>
        <taxon>Streptophyta</taxon>
        <taxon>Embryophyta</taxon>
        <taxon>Tracheophyta</taxon>
        <taxon>Spermatophyta</taxon>
        <taxon>Magnoliopsida</taxon>
        <taxon>eudicotyledons</taxon>
        <taxon>Gunneridae</taxon>
        <taxon>Pentapetalae</taxon>
        <taxon>rosids</taxon>
        <taxon>fabids</taxon>
        <taxon>Malpighiales</taxon>
        <taxon>Rhizophoraceae</taxon>
        <taxon>Rhizophora</taxon>
    </lineage>
</organism>
<accession>A0A2P2J6C3</accession>
<evidence type="ECO:0000313" key="2">
    <source>
        <dbReference type="EMBL" id="MBW89023.1"/>
    </source>
</evidence>
<keyword evidence="1" id="KW-1133">Transmembrane helix</keyword>
<protein>
    <submittedName>
        <fullName evidence="2">Uncharacterized protein</fullName>
    </submittedName>
</protein>
<dbReference type="AlphaFoldDB" id="A0A2P2J6C3"/>
<evidence type="ECO:0000256" key="1">
    <source>
        <dbReference type="SAM" id="Phobius"/>
    </source>
</evidence>
<sequence>MLKNKRKQADQRSMPRKPIKFRHFRASSIIYYIPAALVTSNFTVRTKART</sequence>
<feature type="transmembrane region" description="Helical" evidence="1">
    <location>
        <begin position="21"/>
        <end position="44"/>
    </location>
</feature>
<reference evidence="2" key="1">
    <citation type="submission" date="2018-02" db="EMBL/GenBank/DDBJ databases">
        <title>Rhizophora mucronata_Transcriptome.</title>
        <authorList>
            <person name="Meera S.P."/>
            <person name="Sreeshan A."/>
            <person name="Augustine A."/>
        </authorList>
    </citation>
    <scope>NUCLEOTIDE SEQUENCE</scope>
    <source>
        <tissue evidence="2">Leaf</tissue>
    </source>
</reference>
<dbReference type="EMBL" id="GGEC01008540">
    <property type="protein sequence ID" value="MBW89023.1"/>
    <property type="molecule type" value="Transcribed_RNA"/>
</dbReference>
<keyword evidence="1" id="KW-0472">Membrane</keyword>
<proteinExistence type="predicted"/>
<keyword evidence="1" id="KW-0812">Transmembrane</keyword>
<name>A0A2P2J6C3_RHIMU</name>